<sequence>MFDMLKTLQKYLLKNATIAQHCTGRIRAYTYDETADASGPYILIDPLASPQPETYASDTNLTTEYLYQIDVRGPNYDVVKLLQEEIRKTLWSIGFRQQDGIDDYDKEIKIYLDARRYRGNPYTIDELRHIDKDLTSLP</sequence>
<accession>A0A2H4J2L3</accession>
<evidence type="ECO:0000313" key="1">
    <source>
        <dbReference type="EMBL" id="ASN69332.1"/>
    </source>
</evidence>
<gene>
    <name evidence="1" type="ORF">10S14_10</name>
</gene>
<protein>
    <recommendedName>
        <fullName evidence="2">Phage protein</fullName>
    </recommendedName>
</protein>
<evidence type="ECO:0008006" key="2">
    <source>
        <dbReference type="Google" id="ProtNLM"/>
    </source>
</evidence>
<name>A0A2H4J2L3_9CAUD</name>
<organism evidence="1">
    <name type="scientific">uncultured Caudovirales phage</name>
    <dbReference type="NCBI Taxonomy" id="2100421"/>
    <lineage>
        <taxon>Viruses</taxon>
        <taxon>Duplodnaviria</taxon>
        <taxon>Heunggongvirae</taxon>
        <taxon>Uroviricota</taxon>
        <taxon>Caudoviricetes</taxon>
        <taxon>Peduoviridae</taxon>
        <taxon>Maltschvirus</taxon>
        <taxon>Maltschvirus maltsch</taxon>
    </lineage>
</organism>
<proteinExistence type="predicted"/>
<dbReference type="EMBL" id="MF417889">
    <property type="protein sequence ID" value="ASN69332.1"/>
    <property type="molecule type" value="Genomic_DNA"/>
</dbReference>
<reference evidence="1" key="1">
    <citation type="submission" date="2017-06" db="EMBL/GenBank/DDBJ databases">
        <title>Novel phages from South African skin metaviromes.</title>
        <authorList>
            <person name="van Zyl L.J."/>
            <person name="Abrahams Y."/>
            <person name="Stander E.A."/>
            <person name="Kirby B.M."/>
            <person name="Clavaud C."/>
            <person name="Farcet C."/>
            <person name="Breton L."/>
            <person name="Trindade M.I."/>
        </authorList>
    </citation>
    <scope>NUCLEOTIDE SEQUENCE</scope>
</reference>